<dbReference type="SUPFAM" id="SSF48371">
    <property type="entry name" value="ARM repeat"/>
    <property type="match status" value="1"/>
</dbReference>
<dbReference type="AlphaFoldDB" id="A0A5J6WLZ4"/>
<dbReference type="KEGG" id="mmaa:FR932_12080"/>
<reference evidence="1 2" key="1">
    <citation type="submission" date="2019-09" db="EMBL/GenBank/DDBJ databases">
        <title>Hybrid Assembly of the complete Genome of the Deep-Sea Bacterium Moritella marina from long Nanopore and Illumina reads.</title>
        <authorList>
            <person name="Magin S."/>
            <person name="Georgoulis A."/>
            <person name="Papadimitriou K."/>
            <person name="Iliakis G."/>
            <person name="Vorgias C.E."/>
        </authorList>
    </citation>
    <scope>NUCLEOTIDE SEQUENCE [LARGE SCALE GENOMIC DNA]</scope>
    <source>
        <strain evidence="1 2">MP-1</strain>
    </source>
</reference>
<gene>
    <name evidence="1" type="ORF">FR932_12080</name>
</gene>
<dbReference type="OrthoDB" id="6396839at2"/>
<dbReference type="SUPFAM" id="SSF48452">
    <property type="entry name" value="TPR-like"/>
    <property type="match status" value="1"/>
</dbReference>
<keyword evidence="2" id="KW-1185">Reference proteome</keyword>
<dbReference type="InterPro" id="IPR019734">
    <property type="entry name" value="TPR_rpt"/>
</dbReference>
<evidence type="ECO:0000313" key="1">
    <source>
        <dbReference type="EMBL" id="QFI38534.1"/>
    </source>
</evidence>
<dbReference type="Proteomes" id="UP000327424">
    <property type="component" value="Chromosome"/>
</dbReference>
<sequence>MIMKYVVKQTIEMPARVIMSAMQLAVSLLIALLLTTNVSATEFDSVTLSEISQNKEAPIQQRVAATMELGNISDQNAIIAIGRATRDDAIELRRAAIFAVEHWQPSARWDIISPLLNDAVESVRFEAALAVVTLWPLLNEGQRQVLDEQIEAYMLALPDDNAALAQRAYLYRVRGDYEQAEIVFTVVLNRHTGNNDNFMYLEYVELLKATDRNQQAITLLEEVVQTQITQQGAASSELYFSLGLAHYREKNSSAAIANIKLAHELNNQDAQVSYTLALLTKAQEPMAAVELLSQAYQVNPQPKYLYSLCELQLQQGIDASACLSDLRLLIPEQIVDDLVLSVK</sequence>
<dbReference type="InterPro" id="IPR016024">
    <property type="entry name" value="ARM-type_fold"/>
</dbReference>
<dbReference type="Gene3D" id="1.25.40.10">
    <property type="entry name" value="Tetratricopeptide repeat domain"/>
    <property type="match status" value="1"/>
</dbReference>
<dbReference type="RefSeq" id="WP_019442990.1">
    <property type="nucleotide sequence ID" value="NZ_ALOE01000038.1"/>
</dbReference>
<protein>
    <submittedName>
        <fullName evidence="1">Uncharacterized protein</fullName>
    </submittedName>
</protein>
<dbReference type="Gene3D" id="1.25.10.10">
    <property type="entry name" value="Leucine-rich Repeat Variant"/>
    <property type="match status" value="1"/>
</dbReference>
<dbReference type="InterPro" id="IPR011989">
    <property type="entry name" value="ARM-like"/>
</dbReference>
<accession>A0A5J6WLZ4</accession>
<proteinExistence type="predicted"/>
<name>A0A5J6WLZ4_MORMI</name>
<organism evidence="1 2">
    <name type="scientific">Moritella marina ATCC 15381</name>
    <dbReference type="NCBI Taxonomy" id="1202962"/>
    <lineage>
        <taxon>Bacteria</taxon>
        <taxon>Pseudomonadati</taxon>
        <taxon>Pseudomonadota</taxon>
        <taxon>Gammaproteobacteria</taxon>
        <taxon>Alteromonadales</taxon>
        <taxon>Moritellaceae</taxon>
        <taxon>Moritella</taxon>
    </lineage>
</organism>
<dbReference type="InterPro" id="IPR011990">
    <property type="entry name" value="TPR-like_helical_dom_sf"/>
</dbReference>
<dbReference type="EMBL" id="CP044399">
    <property type="protein sequence ID" value="QFI38534.1"/>
    <property type="molecule type" value="Genomic_DNA"/>
</dbReference>
<evidence type="ECO:0000313" key="2">
    <source>
        <dbReference type="Proteomes" id="UP000327424"/>
    </source>
</evidence>
<dbReference type="SMART" id="SM00028">
    <property type="entry name" value="TPR"/>
    <property type="match status" value="2"/>
</dbReference>